<dbReference type="EMBL" id="JRMP02000001">
    <property type="protein sequence ID" value="TLD95839.1"/>
    <property type="molecule type" value="Genomic_DNA"/>
</dbReference>
<dbReference type="EMBL" id="QBIU01000001">
    <property type="protein sequence ID" value="MWV68636.1"/>
    <property type="molecule type" value="Genomic_DNA"/>
</dbReference>
<reference evidence="3" key="3">
    <citation type="submission" date="2018-04" db="EMBL/GenBank/DDBJ databases">
        <authorList>
            <person name="Sheh A."/>
            <person name="Shen Z."/>
            <person name="Mannion A.J."/>
            <person name="Fox J.G."/>
        </authorList>
    </citation>
    <scope>NUCLEOTIDE SEQUENCE</scope>
    <source>
        <strain evidence="3">MIT 97-6194</strain>
    </source>
</reference>
<dbReference type="STRING" id="1548018.LS64_00340"/>
<evidence type="ECO:0000256" key="1">
    <source>
        <dbReference type="ARBA" id="ARBA00022649"/>
    </source>
</evidence>
<reference evidence="2 5" key="4">
    <citation type="submission" date="2019-12" db="EMBL/GenBank/DDBJ databases">
        <title>Multi-Generational Helicobacter saguini Isolates.</title>
        <authorList>
            <person name="Mannion A."/>
            <person name="Shen Z."/>
            <person name="Fox J.G."/>
        </authorList>
    </citation>
    <scope>NUCLEOTIDE SEQUENCE [LARGE SCALE GENOMIC DNA]</scope>
    <source>
        <strain evidence="2">16-048</strain>
        <strain evidence="5">16-048 (F4)</strain>
    </source>
</reference>
<dbReference type="Proteomes" id="UP000029714">
    <property type="component" value="Unassembled WGS sequence"/>
</dbReference>
<comment type="caution">
    <text evidence="3">The sequence shown here is derived from an EMBL/GenBank/DDBJ whole genome shotgun (WGS) entry which is preliminary data.</text>
</comment>
<dbReference type="InterPro" id="IPR035093">
    <property type="entry name" value="RelE/ParE_toxin_dom_sf"/>
</dbReference>
<dbReference type="SUPFAM" id="SSF143011">
    <property type="entry name" value="RelE-like"/>
    <property type="match status" value="1"/>
</dbReference>
<dbReference type="RefSeq" id="WP_034569012.1">
    <property type="nucleotide sequence ID" value="NZ_QBIU01000001.1"/>
</dbReference>
<evidence type="ECO:0000313" key="3">
    <source>
        <dbReference type="EMBL" id="TLD95839.1"/>
    </source>
</evidence>
<evidence type="ECO:0000313" key="4">
    <source>
        <dbReference type="Proteomes" id="UP000029714"/>
    </source>
</evidence>
<dbReference type="OrthoDB" id="5326046at2"/>
<dbReference type="PANTHER" id="PTHR38813">
    <property type="match status" value="1"/>
</dbReference>
<dbReference type="AlphaFoldDB" id="A0A347VR37"/>
<dbReference type="Proteomes" id="UP000477070">
    <property type="component" value="Unassembled WGS sequence"/>
</dbReference>
<dbReference type="Gene3D" id="3.30.2310.20">
    <property type="entry name" value="RelE-like"/>
    <property type="match status" value="1"/>
</dbReference>
<keyword evidence="1" id="KW-1277">Toxin-antitoxin system</keyword>
<reference evidence="3 4" key="1">
    <citation type="journal article" date="2014" name="Genome Announc.">
        <title>Draft genome sequences of eight enterohepatic helicobacter species isolated from both laboratory and wild rodents.</title>
        <authorList>
            <person name="Sheh A."/>
            <person name="Shen Z."/>
            <person name="Fox J.G."/>
        </authorList>
    </citation>
    <scope>NUCLEOTIDE SEQUENCE [LARGE SCALE GENOMIC DNA]</scope>
    <source>
        <strain evidence="3 4">MIT 97-6194</strain>
    </source>
</reference>
<gene>
    <name evidence="2" type="ORF">DCO61_00955</name>
    <name evidence="3" type="ORF">LS64_000255</name>
</gene>
<evidence type="ECO:0000313" key="5">
    <source>
        <dbReference type="Proteomes" id="UP000477070"/>
    </source>
</evidence>
<proteinExistence type="predicted"/>
<reference evidence="3 4" key="2">
    <citation type="journal article" date="2016" name="Infect. Immun.">
        <title>Helicobacter saguini, a Novel Helicobacter Isolated from Cotton-Top Tamarins with Ulcerative Colitis, Has Proinflammatory Properties and Induces Typhlocolitis and Dysplasia in Gnotobiotic IL-10-/- Mice.</title>
        <authorList>
            <person name="Shen Z."/>
            <person name="Mannion A."/>
            <person name="Whary M.T."/>
            <person name="Muthupalani S."/>
            <person name="Sheh A."/>
            <person name="Feng Y."/>
            <person name="Gong G."/>
            <person name="Vandamme P."/>
            <person name="Holcombe H.R."/>
            <person name="Paster B.J."/>
            <person name="Fox J.G."/>
        </authorList>
    </citation>
    <scope>NUCLEOTIDE SEQUENCE [LARGE SCALE GENOMIC DNA]</scope>
    <source>
        <strain evidence="3 4">MIT 97-6194</strain>
    </source>
</reference>
<keyword evidence="4" id="KW-1185">Reference proteome</keyword>
<dbReference type="PANTHER" id="PTHR38813:SF1">
    <property type="entry name" value="TOXIN RELE1-RELATED"/>
    <property type="match status" value="1"/>
</dbReference>
<sequence length="90" mass="10379">MYNVIVTNKASKELSKINKTNPVEGSKIESLLYETLPNTPNPLILPNAKKLKSQENKYRWRVGNYRVIGEVYNNILTIEIIKIANRKDAY</sequence>
<accession>A0A347VR37</accession>
<protein>
    <submittedName>
        <fullName evidence="3">Type II toxin-antitoxin system RelE/ParE family toxin</fullName>
    </submittedName>
</protein>
<evidence type="ECO:0000313" key="2">
    <source>
        <dbReference type="EMBL" id="MWV68636.1"/>
    </source>
</evidence>
<name>A0A347VR37_9HELI</name>
<dbReference type="InterPro" id="IPR052747">
    <property type="entry name" value="TA_system_RelE_toxin"/>
</dbReference>
<dbReference type="Pfam" id="PF05016">
    <property type="entry name" value="ParE_toxin"/>
    <property type="match status" value="1"/>
</dbReference>
<organism evidence="3 4">
    <name type="scientific">Helicobacter saguini</name>
    <dbReference type="NCBI Taxonomy" id="1548018"/>
    <lineage>
        <taxon>Bacteria</taxon>
        <taxon>Pseudomonadati</taxon>
        <taxon>Campylobacterota</taxon>
        <taxon>Epsilonproteobacteria</taxon>
        <taxon>Campylobacterales</taxon>
        <taxon>Helicobacteraceae</taxon>
        <taxon>Helicobacter</taxon>
    </lineage>
</organism>
<dbReference type="InterPro" id="IPR007712">
    <property type="entry name" value="RelE/ParE_toxin"/>
</dbReference>